<keyword evidence="2" id="KW-0732">Signal</keyword>
<feature type="compositionally biased region" description="Low complexity" evidence="1">
    <location>
        <begin position="120"/>
        <end position="143"/>
    </location>
</feature>
<evidence type="ECO:0000313" key="4">
    <source>
        <dbReference type="Proteomes" id="UP000295703"/>
    </source>
</evidence>
<feature type="region of interest" description="Disordered" evidence="1">
    <location>
        <begin position="222"/>
        <end position="283"/>
    </location>
</feature>
<feature type="region of interest" description="Disordered" evidence="1">
    <location>
        <begin position="303"/>
        <end position="411"/>
    </location>
</feature>
<reference evidence="3 4" key="1">
    <citation type="submission" date="2018-12" db="EMBL/GenBank/DDBJ databases">
        <title>Genome sequence and assembly of Colletotrichum trifolii.</title>
        <authorList>
            <person name="Gan P."/>
            <person name="Shirasu K."/>
        </authorList>
    </citation>
    <scope>NUCLEOTIDE SEQUENCE [LARGE SCALE GENOMIC DNA]</scope>
    <source>
        <strain evidence="3 4">543-2</strain>
    </source>
</reference>
<feature type="signal peptide" evidence="2">
    <location>
        <begin position="1"/>
        <end position="17"/>
    </location>
</feature>
<feature type="chain" id="PRO_5020418050" description="Lustrin A" evidence="2">
    <location>
        <begin position="18"/>
        <end position="411"/>
    </location>
</feature>
<evidence type="ECO:0008006" key="5">
    <source>
        <dbReference type="Google" id="ProtNLM"/>
    </source>
</evidence>
<feature type="compositionally biased region" description="Low complexity" evidence="1">
    <location>
        <begin position="236"/>
        <end position="273"/>
    </location>
</feature>
<organism evidence="3 4">
    <name type="scientific">Colletotrichum trifolii</name>
    <dbReference type="NCBI Taxonomy" id="5466"/>
    <lineage>
        <taxon>Eukaryota</taxon>
        <taxon>Fungi</taxon>
        <taxon>Dikarya</taxon>
        <taxon>Ascomycota</taxon>
        <taxon>Pezizomycotina</taxon>
        <taxon>Sordariomycetes</taxon>
        <taxon>Hypocreomycetidae</taxon>
        <taxon>Glomerellales</taxon>
        <taxon>Glomerellaceae</taxon>
        <taxon>Colletotrichum</taxon>
        <taxon>Colletotrichum orbiculare species complex</taxon>
    </lineage>
</organism>
<sequence>MKSAVTAVGLLASLASAASHQPRHFHWRRDNSTVPVSAPAGYTTLTVEVTEIATVTSCAPTVTDCPARSANASATDLSTYIVTNVVVLTETICPVTEADKISKSLVDQHSTGGLTGSTRTAPVGAPTPSAPAPGGAVPTGVASQTASAQEPTVTSPPSGDDEDDDYDCPADEGEVETTVTKIVSTKTLTMTVGKGSTASVITTAVETTAESTILITKPYSEGAEKPTASIPAAGSVTGVTGAEEPTTTVTQTSTGTRTVTVKRPSASEPASPGSGSGSGSGEECVASTVTVTAPASTVYVTIGGGASSVPTAPVNGDGDGGDYGSEPSKTASAQIPTTTGTDAEDEDDDADCPADESDDSSSDDSDDECPADEETVTLSTTVTVAPYPTNGTLSSGSAKPTGAYRRSNKLF</sequence>
<feature type="compositionally biased region" description="Polar residues" evidence="1">
    <location>
        <begin position="389"/>
        <end position="398"/>
    </location>
</feature>
<evidence type="ECO:0000256" key="2">
    <source>
        <dbReference type="SAM" id="SignalP"/>
    </source>
</evidence>
<name>A0A4R8RQ95_COLTR</name>
<feature type="compositionally biased region" description="Polar residues" evidence="1">
    <location>
        <begin position="107"/>
        <end position="119"/>
    </location>
</feature>
<feature type="compositionally biased region" description="Acidic residues" evidence="1">
    <location>
        <begin position="159"/>
        <end position="173"/>
    </location>
</feature>
<feature type="compositionally biased region" description="Polar residues" evidence="1">
    <location>
        <begin position="327"/>
        <end position="341"/>
    </location>
</feature>
<dbReference type="STRING" id="5466.A0A4R8RQ95"/>
<dbReference type="AlphaFoldDB" id="A0A4R8RQ95"/>
<accession>A0A4R8RQ95</accession>
<dbReference type="EMBL" id="RYZW01000017">
    <property type="protein sequence ID" value="TDZ67389.1"/>
    <property type="molecule type" value="Genomic_DNA"/>
</dbReference>
<feature type="compositionally biased region" description="Polar residues" evidence="1">
    <location>
        <begin position="144"/>
        <end position="157"/>
    </location>
</feature>
<evidence type="ECO:0000313" key="3">
    <source>
        <dbReference type="EMBL" id="TDZ67389.1"/>
    </source>
</evidence>
<proteinExistence type="predicted"/>
<gene>
    <name evidence="3" type="ORF">CTRI78_v002999</name>
</gene>
<feature type="compositionally biased region" description="Acidic residues" evidence="1">
    <location>
        <begin position="342"/>
        <end position="375"/>
    </location>
</feature>
<comment type="caution">
    <text evidence="3">The sequence shown here is derived from an EMBL/GenBank/DDBJ whole genome shotgun (WGS) entry which is preliminary data.</text>
</comment>
<dbReference type="Proteomes" id="UP000295703">
    <property type="component" value="Unassembled WGS sequence"/>
</dbReference>
<protein>
    <recommendedName>
        <fullName evidence="5">Lustrin A</fullName>
    </recommendedName>
</protein>
<keyword evidence="4" id="KW-1185">Reference proteome</keyword>
<evidence type="ECO:0000256" key="1">
    <source>
        <dbReference type="SAM" id="MobiDB-lite"/>
    </source>
</evidence>
<feature type="region of interest" description="Disordered" evidence="1">
    <location>
        <begin position="107"/>
        <end position="173"/>
    </location>
</feature>